<dbReference type="InterPro" id="IPR004918">
    <property type="entry name" value="Cdc37"/>
</dbReference>
<feature type="region of interest" description="Disordered" evidence="8">
    <location>
        <begin position="347"/>
        <end position="378"/>
    </location>
</feature>
<evidence type="ECO:0000313" key="12">
    <source>
        <dbReference type="EMBL" id="KAJ3654459.1"/>
    </source>
</evidence>
<keyword evidence="4" id="KW-0963">Cytoplasm</keyword>
<dbReference type="InterPro" id="IPR038189">
    <property type="entry name" value="Cdc37_Hsp90-bd_sf"/>
</dbReference>
<feature type="domain" description="Cdc37 Hsp90 binding" evidence="10">
    <location>
        <begin position="123"/>
        <end position="282"/>
    </location>
</feature>
<evidence type="ECO:0000259" key="9">
    <source>
        <dbReference type="SMART" id="SM01069"/>
    </source>
</evidence>
<evidence type="ECO:0000259" key="11">
    <source>
        <dbReference type="SMART" id="SM01071"/>
    </source>
</evidence>
<evidence type="ECO:0000256" key="1">
    <source>
        <dbReference type="ARBA" id="ARBA00004496"/>
    </source>
</evidence>
<dbReference type="GO" id="GO:0051087">
    <property type="term" value="F:protein-folding chaperone binding"/>
    <property type="evidence" value="ECO:0007669"/>
    <property type="project" value="TreeGrafter"/>
</dbReference>
<dbReference type="Pfam" id="PF03234">
    <property type="entry name" value="CDC37_N"/>
    <property type="match status" value="1"/>
</dbReference>
<protein>
    <recommendedName>
        <fullName evidence="3">Hsp90 co-chaperone Cdc37</fullName>
    </recommendedName>
    <alternativeName>
        <fullName evidence="6">Hsp90 chaperone protein kinase-targeting subunit</fullName>
    </alternativeName>
</protein>
<dbReference type="InterPro" id="IPR013874">
    <property type="entry name" value="Cdc37_Hsp90-bd"/>
</dbReference>
<comment type="subcellular location">
    <subcellularLocation>
        <location evidence="1">Cytoplasm</location>
    </subcellularLocation>
</comment>
<dbReference type="PANTHER" id="PTHR12800:SF4">
    <property type="entry name" value="HSP90 CO-CHAPERONE CDC37"/>
    <property type="match status" value="1"/>
</dbReference>
<evidence type="ECO:0000256" key="5">
    <source>
        <dbReference type="ARBA" id="ARBA00023186"/>
    </source>
</evidence>
<dbReference type="Proteomes" id="UP001168821">
    <property type="component" value="Unassembled WGS sequence"/>
</dbReference>
<dbReference type="Gene3D" id="1.20.58.610">
    <property type="entry name" value="Cdc37, Hsp90 binding domain"/>
    <property type="match status" value="1"/>
</dbReference>
<evidence type="ECO:0000256" key="2">
    <source>
        <dbReference type="ARBA" id="ARBA00006222"/>
    </source>
</evidence>
<evidence type="ECO:0000259" key="10">
    <source>
        <dbReference type="SMART" id="SM01070"/>
    </source>
</evidence>
<dbReference type="Gene3D" id="6.10.140.250">
    <property type="match status" value="1"/>
</dbReference>
<dbReference type="GO" id="GO:0019901">
    <property type="term" value="F:protein kinase binding"/>
    <property type="evidence" value="ECO:0007669"/>
    <property type="project" value="InterPro"/>
</dbReference>
<dbReference type="InterPro" id="IPR013855">
    <property type="entry name" value="Cdc37_N_dom"/>
</dbReference>
<sequence>MVDYSKWKNIEISDDEDETHPNIDTPSLFRWRHQARVERMEEMKREAEALKRKKEESERKLNEAKAKLVNAEKAGDSNLQTIKDSVSTLEKEMTDLKMKQDEHEKKEKLAPWNVDTISQPGFAKTVINKKAPRPKDEQLTDEEREEKMKKFVKDNEKNLKHFGMLRRYDDSRKFLREHTELVSEDTANYLVIWCIRLEMEEKHDLMKHVAHQTICMQYILELAKQLDYDPRGCVDPFFSKIQIADPLYKKSFDDELEQFKERIRRRAAEKIEEAVKEAEEEERKARIGPGGLDQLEVLESLPENLRKCFETQDIQMLQDTIKEMNEDEANYHMKRCVAAGLWIPDAKKQKEGDGEHSEETEAEAENSTEAGPSAQAKP</sequence>
<dbReference type="Pfam" id="PF08565">
    <property type="entry name" value="CDC37_M"/>
    <property type="match status" value="1"/>
</dbReference>
<feature type="compositionally biased region" description="Basic and acidic residues" evidence="8">
    <location>
        <begin position="1"/>
        <end position="11"/>
    </location>
</feature>
<evidence type="ECO:0000313" key="13">
    <source>
        <dbReference type="Proteomes" id="UP001168821"/>
    </source>
</evidence>
<proteinExistence type="inferred from homology"/>
<dbReference type="SUPFAM" id="SSF101391">
    <property type="entry name" value="Hsp90 co-chaperone CDC37"/>
    <property type="match status" value="1"/>
</dbReference>
<evidence type="ECO:0000256" key="8">
    <source>
        <dbReference type="SAM" id="MobiDB-lite"/>
    </source>
</evidence>
<dbReference type="Pfam" id="PF08564">
    <property type="entry name" value="CDC37_C"/>
    <property type="match status" value="1"/>
</dbReference>
<comment type="caution">
    <text evidence="12">The sequence shown here is derived from an EMBL/GenBank/DDBJ whole genome shotgun (WGS) entry which is preliminary data.</text>
</comment>
<name>A0AA38MFV3_9CUCU</name>
<dbReference type="GO" id="GO:0006457">
    <property type="term" value="P:protein folding"/>
    <property type="evidence" value="ECO:0007669"/>
    <property type="project" value="TreeGrafter"/>
</dbReference>
<dbReference type="FunFam" id="1.20.58.610:FF:000001">
    <property type="entry name" value="Hsp90 co-chaperone Cdc37-like 1"/>
    <property type="match status" value="1"/>
</dbReference>
<dbReference type="GO" id="GO:0005737">
    <property type="term" value="C:cytoplasm"/>
    <property type="evidence" value="ECO:0007669"/>
    <property type="project" value="UniProtKB-SubCell"/>
</dbReference>
<feature type="region of interest" description="Disordered" evidence="8">
    <location>
        <begin position="1"/>
        <end position="26"/>
    </location>
</feature>
<feature type="compositionally biased region" description="Basic and acidic residues" evidence="8">
    <location>
        <begin position="347"/>
        <end position="359"/>
    </location>
</feature>
<evidence type="ECO:0000256" key="4">
    <source>
        <dbReference type="ARBA" id="ARBA00022490"/>
    </source>
</evidence>
<dbReference type="SMART" id="SM01069">
    <property type="entry name" value="CDC37_C"/>
    <property type="match status" value="1"/>
</dbReference>
<comment type="similarity">
    <text evidence="2">Belongs to the CDC37 family.</text>
</comment>
<dbReference type="GO" id="GO:0051082">
    <property type="term" value="F:unfolded protein binding"/>
    <property type="evidence" value="ECO:0007669"/>
    <property type="project" value="TreeGrafter"/>
</dbReference>
<feature type="domain" description="Cdc37 C-terminal" evidence="9">
    <location>
        <begin position="286"/>
        <end position="372"/>
    </location>
</feature>
<gene>
    <name evidence="12" type="ORF">Zmor_013647</name>
</gene>
<feature type="domain" description="Cdc37 N-terminal" evidence="11">
    <location>
        <begin position="1"/>
        <end position="125"/>
    </location>
</feature>
<dbReference type="SMART" id="SM01071">
    <property type="entry name" value="CDC37_N"/>
    <property type="match status" value="1"/>
</dbReference>
<dbReference type="AlphaFoldDB" id="A0AA38MFV3"/>
<organism evidence="12 13">
    <name type="scientific">Zophobas morio</name>
    <dbReference type="NCBI Taxonomy" id="2755281"/>
    <lineage>
        <taxon>Eukaryota</taxon>
        <taxon>Metazoa</taxon>
        <taxon>Ecdysozoa</taxon>
        <taxon>Arthropoda</taxon>
        <taxon>Hexapoda</taxon>
        <taxon>Insecta</taxon>
        <taxon>Pterygota</taxon>
        <taxon>Neoptera</taxon>
        <taxon>Endopterygota</taxon>
        <taxon>Coleoptera</taxon>
        <taxon>Polyphaga</taxon>
        <taxon>Cucujiformia</taxon>
        <taxon>Tenebrionidae</taxon>
        <taxon>Zophobas</taxon>
    </lineage>
</organism>
<evidence type="ECO:0000256" key="7">
    <source>
        <dbReference type="SAM" id="Coils"/>
    </source>
</evidence>
<dbReference type="GO" id="GO:0050821">
    <property type="term" value="P:protein stabilization"/>
    <property type="evidence" value="ECO:0007669"/>
    <property type="project" value="TreeGrafter"/>
</dbReference>
<feature type="coiled-coil region" evidence="7">
    <location>
        <begin position="261"/>
        <end position="288"/>
    </location>
</feature>
<evidence type="ECO:0000256" key="6">
    <source>
        <dbReference type="ARBA" id="ARBA00031396"/>
    </source>
</evidence>
<dbReference type="SMART" id="SM01070">
    <property type="entry name" value="CDC37_M"/>
    <property type="match status" value="1"/>
</dbReference>
<dbReference type="PANTHER" id="PTHR12800">
    <property type="entry name" value="CDC37-RELATED"/>
    <property type="match status" value="1"/>
</dbReference>
<dbReference type="GO" id="GO:0031072">
    <property type="term" value="F:heat shock protein binding"/>
    <property type="evidence" value="ECO:0007669"/>
    <property type="project" value="TreeGrafter"/>
</dbReference>
<evidence type="ECO:0000256" key="3">
    <source>
        <dbReference type="ARBA" id="ARBA00020496"/>
    </source>
</evidence>
<feature type="region of interest" description="Disordered" evidence="8">
    <location>
        <begin position="42"/>
        <end position="61"/>
    </location>
</feature>
<keyword evidence="13" id="KW-1185">Reference proteome</keyword>
<keyword evidence="7" id="KW-0175">Coiled coil</keyword>
<dbReference type="EMBL" id="JALNTZ010000004">
    <property type="protein sequence ID" value="KAJ3654459.1"/>
    <property type="molecule type" value="Genomic_DNA"/>
</dbReference>
<accession>A0AA38MFV3</accession>
<keyword evidence="5" id="KW-0143">Chaperone</keyword>
<dbReference type="InterPro" id="IPR013873">
    <property type="entry name" value="Cdc37_C"/>
</dbReference>
<reference evidence="12" key="1">
    <citation type="journal article" date="2023" name="G3 (Bethesda)">
        <title>Whole genome assemblies of Zophobas morio and Tenebrio molitor.</title>
        <authorList>
            <person name="Kaur S."/>
            <person name="Stinson S.A."/>
            <person name="diCenzo G.C."/>
        </authorList>
    </citation>
    <scope>NUCLEOTIDE SEQUENCE</scope>
    <source>
        <strain evidence="12">QUZm001</strain>
    </source>
</reference>